<accession>A0ABV0NP46</accession>
<name>A0ABV0NP46_9TELE</name>
<comment type="caution">
    <text evidence="1">The sequence shown here is derived from an EMBL/GenBank/DDBJ whole genome shotgun (WGS) entry which is preliminary data.</text>
</comment>
<dbReference type="PANTHER" id="PTHR11799">
    <property type="entry name" value="PARAOXONASE"/>
    <property type="match status" value="1"/>
</dbReference>
<keyword evidence="2" id="KW-1185">Reference proteome</keyword>
<sequence length="90" mass="10370">MPSFSNEPGKMYVLDLLHPKPTPVELQIKGELDLSSFNPHGISVYTDEADDSIYLFVVNHPQRKSQVEIFRFVWDDTLVHLKTVTHPLLH</sequence>
<evidence type="ECO:0000313" key="2">
    <source>
        <dbReference type="Proteomes" id="UP001476798"/>
    </source>
</evidence>
<dbReference type="EMBL" id="JAHRIO010044360">
    <property type="protein sequence ID" value="MEQ2173197.1"/>
    <property type="molecule type" value="Genomic_DNA"/>
</dbReference>
<dbReference type="PANTHER" id="PTHR11799:SF12">
    <property type="entry name" value="PARAOXONASE-RELATED"/>
    <property type="match status" value="1"/>
</dbReference>
<proteinExistence type="predicted"/>
<evidence type="ECO:0008006" key="3">
    <source>
        <dbReference type="Google" id="ProtNLM"/>
    </source>
</evidence>
<feature type="non-terminal residue" evidence="1">
    <location>
        <position position="90"/>
    </location>
</feature>
<gene>
    <name evidence="1" type="ORF">GOODEAATRI_029507</name>
</gene>
<protein>
    <recommendedName>
        <fullName evidence="3">Arylesterase</fullName>
    </recommendedName>
</protein>
<dbReference type="InterPro" id="IPR051288">
    <property type="entry name" value="Serum_paraoxonase/arylesterase"/>
</dbReference>
<organism evidence="1 2">
    <name type="scientific">Goodea atripinnis</name>
    <dbReference type="NCBI Taxonomy" id="208336"/>
    <lineage>
        <taxon>Eukaryota</taxon>
        <taxon>Metazoa</taxon>
        <taxon>Chordata</taxon>
        <taxon>Craniata</taxon>
        <taxon>Vertebrata</taxon>
        <taxon>Euteleostomi</taxon>
        <taxon>Actinopterygii</taxon>
        <taxon>Neopterygii</taxon>
        <taxon>Teleostei</taxon>
        <taxon>Neoteleostei</taxon>
        <taxon>Acanthomorphata</taxon>
        <taxon>Ovalentaria</taxon>
        <taxon>Atherinomorphae</taxon>
        <taxon>Cyprinodontiformes</taxon>
        <taxon>Goodeidae</taxon>
        <taxon>Goodea</taxon>
    </lineage>
</organism>
<dbReference type="Proteomes" id="UP001476798">
    <property type="component" value="Unassembled WGS sequence"/>
</dbReference>
<evidence type="ECO:0000313" key="1">
    <source>
        <dbReference type="EMBL" id="MEQ2173197.1"/>
    </source>
</evidence>
<reference evidence="1 2" key="1">
    <citation type="submission" date="2021-06" db="EMBL/GenBank/DDBJ databases">
        <authorList>
            <person name="Palmer J.M."/>
        </authorList>
    </citation>
    <scope>NUCLEOTIDE SEQUENCE [LARGE SCALE GENOMIC DNA]</scope>
    <source>
        <strain evidence="1 2">GA_2019</strain>
        <tissue evidence="1">Muscle</tissue>
    </source>
</reference>
<dbReference type="Gene3D" id="2.120.10.30">
    <property type="entry name" value="TolB, C-terminal domain"/>
    <property type="match status" value="1"/>
</dbReference>
<dbReference type="InterPro" id="IPR011042">
    <property type="entry name" value="6-blade_b-propeller_TolB-like"/>
</dbReference>